<protein>
    <submittedName>
        <fullName evidence="1">Uncharacterized protein</fullName>
    </submittedName>
</protein>
<dbReference type="HOGENOM" id="CLU_3309372_0_0_9"/>
<dbReference type="EMBL" id="AEPV01000047">
    <property type="protein sequence ID" value="EFU73824.1"/>
    <property type="molecule type" value="Genomic_DNA"/>
</dbReference>
<sequence>MLILAKILSNKRQTFFIFSNNGYNKEDYVKRRLCEKNFE</sequence>
<proteinExistence type="predicted"/>
<keyword evidence="2" id="KW-1185">Reference proteome</keyword>
<organism evidence="1 2">
    <name type="scientific">Enterococcus italicus (strain DSM 15952 / CCUG 50447 / LMG 22039 / TP 1.5)</name>
    <dbReference type="NCBI Taxonomy" id="888064"/>
    <lineage>
        <taxon>Bacteria</taxon>
        <taxon>Bacillati</taxon>
        <taxon>Bacillota</taxon>
        <taxon>Bacilli</taxon>
        <taxon>Lactobacillales</taxon>
        <taxon>Enterococcaceae</taxon>
        <taxon>Enterococcus</taxon>
    </lineage>
</organism>
<accession>E6LG37</accession>
<evidence type="ECO:0000313" key="1">
    <source>
        <dbReference type="EMBL" id="EFU73824.1"/>
    </source>
</evidence>
<comment type="caution">
    <text evidence="1">The sequence shown here is derived from an EMBL/GenBank/DDBJ whole genome shotgun (WGS) entry which is preliminary data.</text>
</comment>
<dbReference type="Proteomes" id="UP000010296">
    <property type="component" value="Unassembled WGS sequence"/>
</dbReference>
<evidence type="ECO:0000313" key="2">
    <source>
        <dbReference type="Proteomes" id="UP000010296"/>
    </source>
</evidence>
<dbReference type="AlphaFoldDB" id="E6LG37"/>
<gene>
    <name evidence="1" type="ORF">HMPREF9088_1327</name>
</gene>
<reference evidence="1 2" key="1">
    <citation type="submission" date="2010-12" db="EMBL/GenBank/DDBJ databases">
        <authorList>
            <person name="Muzny D."/>
            <person name="Qin X."/>
            <person name="Deng J."/>
            <person name="Jiang H."/>
            <person name="Liu Y."/>
            <person name="Qu J."/>
            <person name="Song X.-Z."/>
            <person name="Zhang L."/>
            <person name="Thornton R."/>
            <person name="Coyle M."/>
            <person name="Francisco L."/>
            <person name="Jackson L."/>
            <person name="Javaid M."/>
            <person name="Korchina V."/>
            <person name="Kovar C."/>
            <person name="Mata R."/>
            <person name="Mathew T."/>
            <person name="Ngo R."/>
            <person name="Nguyen L."/>
            <person name="Nguyen N."/>
            <person name="Okwuonu G."/>
            <person name="Ongeri F."/>
            <person name="Pham C."/>
            <person name="Simmons D."/>
            <person name="Wilczek-Boney K."/>
            <person name="Hale W."/>
            <person name="Jakkamsetti A."/>
            <person name="Pham P."/>
            <person name="Ruth R."/>
            <person name="San Lucas F."/>
            <person name="Warren J."/>
            <person name="Zhang J."/>
            <person name="Zhao Z."/>
            <person name="Zhou C."/>
            <person name="Zhu D."/>
            <person name="Lee S."/>
            <person name="Bess C."/>
            <person name="Blankenburg K."/>
            <person name="Forbes L."/>
            <person name="Fu Q."/>
            <person name="Gubbala S."/>
            <person name="Hirani K."/>
            <person name="Jayaseelan J.C."/>
            <person name="Lara F."/>
            <person name="Munidasa M."/>
            <person name="Palculict T."/>
            <person name="Patil S."/>
            <person name="Pu L.-L."/>
            <person name="Saada N."/>
            <person name="Tang L."/>
            <person name="Weissenberger G."/>
            <person name="Zhu Y."/>
            <person name="Hemphill L."/>
            <person name="Shang Y."/>
            <person name="Youmans B."/>
            <person name="Ayvaz T."/>
            <person name="Ross M."/>
            <person name="Santibanez J."/>
            <person name="Aqrawi P."/>
            <person name="Gross S."/>
            <person name="Joshi V."/>
            <person name="Fowler G."/>
            <person name="Nazareth L."/>
            <person name="Reid J."/>
            <person name="Worley K."/>
            <person name="Petrosino J."/>
            <person name="Highlander S."/>
            <person name="Gibbs R."/>
        </authorList>
    </citation>
    <scope>NUCLEOTIDE SEQUENCE [LARGE SCALE GENOMIC DNA]</scope>
    <source>
        <strain evidence="2">DSM 15952 / CCUG 50447 / LMG 22039 / TP 1.5</strain>
    </source>
</reference>
<name>E6LG37_ENTI1</name>
<dbReference type="STRING" id="888064.HMPREF9088_1327"/>